<keyword evidence="3" id="KW-0732">Signal</keyword>
<evidence type="ECO:0000256" key="2">
    <source>
        <dbReference type="SAM" id="Phobius"/>
    </source>
</evidence>
<feature type="compositionally biased region" description="Basic and acidic residues" evidence="1">
    <location>
        <begin position="197"/>
        <end position="230"/>
    </location>
</feature>
<reference evidence="5" key="1">
    <citation type="journal article" date="2019" name="Int. J. Syst. Evol. Microbiol.">
        <title>The Global Catalogue of Microorganisms (GCM) 10K type strain sequencing project: providing services to taxonomists for standard genome sequencing and annotation.</title>
        <authorList>
            <consortium name="The Broad Institute Genomics Platform"/>
            <consortium name="The Broad Institute Genome Sequencing Center for Infectious Disease"/>
            <person name="Wu L."/>
            <person name="Ma J."/>
        </authorList>
    </citation>
    <scope>NUCLEOTIDE SEQUENCE [LARGE SCALE GENOMIC DNA]</scope>
    <source>
        <strain evidence="5">CCM 7044</strain>
    </source>
</reference>
<dbReference type="EMBL" id="JBHUOG010000002">
    <property type="protein sequence ID" value="MFD2797064.1"/>
    <property type="molecule type" value="Genomic_DNA"/>
</dbReference>
<name>A0ABW5VZI7_9MICO</name>
<gene>
    <name evidence="4" type="ORF">ACFS27_26135</name>
</gene>
<evidence type="ECO:0000313" key="5">
    <source>
        <dbReference type="Proteomes" id="UP001597479"/>
    </source>
</evidence>
<keyword evidence="5" id="KW-1185">Reference proteome</keyword>
<protein>
    <submittedName>
        <fullName evidence="4">Uncharacterized protein</fullName>
    </submittedName>
</protein>
<evidence type="ECO:0000313" key="4">
    <source>
        <dbReference type="EMBL" id="MFD2797064.1"/>
    </source>
</evidence>
<feature type="chain" id="PRO_5045930532" evidence="3">
    <location>
        <begin position="24"/>
        <end position="296"/>
    </location>
</feature>
<evidence type="ECO:0000256" key="3">
    <source>
        <dbReference type="SAM" id="SignalP"/>
    </source>
</evidence>
<feature type="region of interest" description="Disordered" evidence="1">
    <location>
        <begin position="159"/>
        <end position="252"/>
    </location>
</feature>
<keyword evidence="2" id="KW-0472">Membrane</keyword>
<dbReference type="Proteomes" id="UP001597479">
    <property type="component" value="Unassembled WGS sequence"/>
</dbReference>
<keyword evidence="2" id="KW-0812">Transmembrane</keyword>
<keyword evidence="2" id="KW-1133">Transmembrane helix</keyword>
<accession>A0ABW5VZI7</accession>
<comment type="caution">
    <text evidence="4">The sequence shown here is derived from an EMBL/GenBank/DDBJ whole genome shotgun (WGS) entry which is preliminary data.</text>
</comment>
<feature type="transmembrane region" description="Helical" evidence="2">
    <location>
        <begin position="258"/>
        <end position="280"/>
    </location>
</feature>
<sequence>MAGRLVAVALAAIGLVVTGGAVAAASEYEEVILAETTAVDMETGESYLGRVPLVLDAGTGVNLSYTLLDPGQIHRSSHRLEAILEPGAIEIHPAPFFGTFDGVTYEYEFRVPEGLDPGTKFRLTIRTAQGLGDTNNYTIGTFAFETPAPAADDELVQSWTPSTTAPRPRVPSTKDVDSKAGPADAQQPADVQQPAEEEVRPDERERRATPAAEDRVEKEEPSARNHEGRGKGSPTPETSSAAPLTSASSSTGATAPAWLWPTLLIAIGAVGFGLVVAAVARRARRDASYRRLAARP</sequence>
<dbReference type="RefSeq" id="WP_377189737.1">
    <property type="nucleotide sequence ID" value="NZ_JBHUOG010000002.1"/>
</dbReference>
<proteinExistence type="predicted"/>
<evidence type="ECO:0000256" key="1">
    <source>
        <dbReference type="SAM" id="MobiDB-lite"/>
    </source>
</evidence>
<feature type="signal peptide" evidence="3">
    <location>
        <begin position="1"/>
        <end position="23"/>
    </location>
</feature>
<feature type="compositionally biased region" description="Low complexity" evidence="1">
    <location>
        <begin position="233"/>
        <end position="252"/>
    </location>
</feature>
<feature type="compositionally biased region" description="Low complexity" evidence="1">
    <location>
        <begin position="182"/>
        <end position="194"/>
    </location>
</feature>
<organism evidence="4 5">
    <name type="scientific">Promicromonospora vindobonensis</name>
    <dbReference type="NCBI Taxonomy" id="195748"/>
    <lineage>
        <taxon>Bacteria</taxon>
        <taxon>Bacillati</taxon>
        <taxon>Actinomycetota</taxon>
        <taxon>Actinomycetes</taxon>
        <taxon>Micrococcales</taxon>
        <taxon>Promicromonosporaceae</taxon>
        <taxon>Promicromonospora</taxon>
    </lineage>
</organism>